<dbReference type="InterPro" id="IPR021765">
    <property type="entry name" value="UstYa-like"/>
</dbReference>
<dbReference type="GO" id="GO:0043386">
    <property type="term" value="P:mycotoxin biosynthetic process"/>
    <property type="evidence" value="ECO:0007669"/>
    <property type="project" value="InterPro"/>
</dbReference>
<evidence type="ECO:0000256" key="2">
    <source>
        <dbReference type="SAM" id="MobiDB-lite"/>
    </source>
</evidence>
<reference evidence="4" key="1">
    <citation type="submission" date="2022-10" db="EMBL/GenBank/DDBJ databases">
        <title>Tapping the CABI collections for fungal endophytes: first genome assemblies for Collariella, Neodidymelliopsis, Ascochyta clinopodiicola, Didymella pomorum, Didymosphaeria variabile, Neocosmospora piperis and Neocucurbitaria cava.</title>
        <authorList>
            <person name="Hill R."/>
        </authorList>
    </citation>
    <scope>NUCLEOTIDE SEQUENCE</scope>
    <source>
        <strain evidence="4">IMI 356815</strain>
    </source>
</reference>
<gene>
    <name evidence="4" type="ORF">N0V89_008162</name>
</gene>
<evidence type="ECO:0000256" key="3">
    <source>
        <dbReference type="SAM" id="Phobius"/>
    </source>
</evidence>
<keyword evidence="3" id="KW-0472">Membrane</keyword>
<comment type="caution">
    <text evidence="4">The sequence shown here is derived from an EMBL/GenBank/DDBJ whole genome shotgun (WGS) entry which is preliminary data.</text>
</comment>
<feature type="region of interest" description="Disordered" evidence="2">
    <location>
        <begin position="1"/>
        <end position="32"/>
    </location>
</feature>
<evidence type="ECO:0000313" key="4">
    <source>
        <dbReference type="EMBL" id="KAJ4349546.1"/>
    </source>
</evidence>
<dbReference type="OrthoDB" id="3687641at2759"/>
<evidence type="ECO:0000256" key="1">
    <source>
        <dbReference type="ARBA" id="ARBA00035112"/>
    </source>
</evidence>
<dbReference type="PANTHER" id="PTHR33365:SF14">
    <property type="entry name" value="TAT PATHWAY SIGNAL SEQUENCE"/>
    <property type="match status" value="1"/>
</dbReference>
<evidence type="ECO:0008006" key="6">
    <source>
        <dbReference type="Google" id="ProtNLM"/>
    </source>
</evidence>
<keyword evidence="3" id="KW-1133">Transmembrane helix</keyword>
<accession>A0A9W8XHK7</accession>
<dbReference type="GeneID" id="80911692"/>
<feature type="compositionally biased region" description="Basic and acidic residues" evidence="2">
    <location>
        <begin position="1"/>
        <end position="10"/>
    </location>
</feature>
<protein>
    <recommendedName>
        <fullName evidence="6">Tat pathway signal sequence</fullName>
    </recommendedName>
</protein>
<dbReference type="RefSeq" id="XP_056068476.1">
    <property type="nucleotide sequence ID" value="XM_056216920.1"/>
</dbReference>
<comment type="similarity">
    <text evidence="1">Belongs to the ustYa family.</text>
</comment>
<dbReference type="Pfam" id="PF11807">
    <property type="entry name" value="UstYa"/>
    <property type="match status" value="1"/>
</dbReference>
<keyword evidence="5" id="KW-1185">Reference proteome</keyword>
<name>A0A9W8XHK7_9PLEO</name>
<keyword evidence="3" id="KW-0812">Transmembrane</keyword>
<feature type="transmembrane region" description="Helical" evidence="3">
    <location>
        <begin position="57"/>
        <end position="83"/>
    </location>
</feature>
<proteinExistence type="inferred from homology"/>
<dbReference type="EMBL" id="JAPEUX010000006">
    <property type="protein sequence ID" value="KAJ4349546.1"/>
    <property type="molecule type" value="Genomic_DNA"/>
</dbReference>
<sequence>MEPPHERMSFDDSEGTQNSHLGSSGRSSHGEDADVEKVLLLDEGSGRIRKVSGRSPWSWSMSIPASVTILNVILFLISIVILFSSHTGSLPDQDYWRATSYYSPVFDRFNIPKLTRVTNGTFWDTEPPSIWRVRAGTEADAAWEAIGSNIAPIIINSAEVLALGKDPSTAVKAPPELNLGSDAYIAGMDVFHHLHCLDKLRREISYKHYHEAEEGPSPGSELHEAHIDHCLDILAQALRCTGSVDMVTFNWVEGHRMPQPDFNNRKVCRDFDALREWTVENGVDSNGFFKAADKPPVDAVIVPEFHPQHHGR</sequence>
<dbReference type="PANTHER" id="PTHR33365">
    <property type="entry name" value="YALI0B05434P"/>
    <property type="match status" value="1"/>
</dbReference>
<evidence type="ECO:0000313" key="5">
    <source>
        <dbReference type="Proteomes" id="UP001140513"/>
    </source>
</evidence>
<organism evidence="4 5">
    <name type="scientific">Didymosphaeria variabile</name>
    <dbReference type="NCBI Taxonomy" id="1932322"/>
    <lineage>
        <taxon>Eukaryota</taxon>
        <taxon>Fungi</taxon>
        <taxon>Dikarya</taxon>
        <taxon>Ascomycota</taxon>
        <taxon>Pezizomycotina</taxon>
        <taxon>Dothideomycetes</taxon>
        <taxon>Pleosporomycetidae</taxon>
        <taxon>Pleosporales</taxon>
        <taxon>Massarineae</taxon>
        <taxon>Didymosphaeriaceae</taxon>
        <taxon>Didymosphaeria</taxon>
    </lineage>
</organism>
<dbReference type="Proteomes" id="UP001140513">
    <property type="component" value="Unassembled WGS sequence"/>
</dbReference>
<dbReference type="AlphaFoldDB" id="A0A9W8XHK7"/>